<accession>A0A6N8L5M5</accession>
<dbReference type="GO" id="GO:0009055">
    <property type="term" value="F:electron transfer activity"/>
    <property type="evidence" value="ECO:0007669"/>
    <property type="project" value="InterPro"/>
</dbReference>
<dbReference type="CDD" id="cd04233">
    <property type="entry name" value="Auracyanin"/>
    <property type="match status" value="1"/>
</dbReference>
<dbReference type="InterPro" id="IPR050845">
    <property type="entry name" value="Cu-binding_ET"/>
</dbReference>
<dbReference type="RefSeq" id="WP_160370190.1">
    <property type="nucleotide sequence ID" value="NZ_WSQA01000013.1"/>
</dbReference>
<gene>
    <name evidence="7" type="ORF">GQF63_15730</name>
</gene>
<dbReference type="GO" id="GO:0005507">
    <property type="term" value="F:copper ion binding"/>
    <property type="evidence" value="ECO:0007669"/>
    <property type="project" value="InterPro"/>
</dbReference>
<evidence type="ECO:0000256" key="5">
    <source>
        <dbReference type="SAM" id="MobiDB-lite"/>
    </source>
</evidence>
<name>A0A6N8L5M5_9SPHI</name>
<organism evidence="7 8">
    <name type="scientific">Sphingobacterium humi</name>
    <dbReference type="NCBI Taxonomy" id="1796905"/>
    <lineage>
        <taxon>Bacteria</taxon>
        <taxon>Pseudomonadati</taxon>
        <taxon>Bacteroidota</taxon>
        <taxon>Sphingobacteriia</taxon>
        <taxon>Sphingobacteriales</taxon>
        <taxon>Sphingobacteriaceae</taxon>
        <taxon>Sphingobacterium</taxon>
    </lineage>
</organism>
<sequence>MNKNYALLLLGLLLVLSQGYRNQGKDEQAAKKEIKISVLPGLQFDIPRFHVQPGQQVTLHFQNNDDMDHNLLLLKPGTRVEVVDLATNMGAKGMAKDYIPESKAILWHTKILHAGQTGTLNFKAPLEEGVYPYVCTLPGHGYIMYGAMYVNKSGKMPSLAQDKNIPPSNAANAHAHHAHQDHPFEQKPPYYYRTYMEGASPAAFAVRLSDQLAFCWDATHCKLRYIWSGDFLDFTAIWKGHKDAKAKVLGDIFYREGALPTLQIGSTAHAEKPKFKGYKLLKDGHLEFRYSLAGQDVFETISLAPEGKEIIRAFRIPNLKQALTFQPTQLEGAGSFTYQGKPLPGGKLSLDAQAGKQFTLVYSLNP</sequence>
<evidence type="ECO:0000256" key="3">
    <source>
        <dbReference type="ARBA" id="ARBA00022982"/>
    </source>
</evidence>
<reference evidence="7 8" key="1">
    <citation type="submission" date="2019-12" db="EMBL/GenBank/DDBJ databases">
        <authorList>
            <person name="Dong K."/>
        </authorList>
    </citation>
    <scope>NUCLEOTIDE SEQUENCE [LARGE SCALE GENOMIC DNA]</scope>
    <source>
        <strain evidence="7 8">JCM 31225</strain>
    </source>
</reference>
<keyword evidence="3" id="KW-0249">Electron transport</keyword>
<dbReference type="InterPro" id="IPR000923">
    <property type="entry name" value="BlueCu_1"/>
</dbReference>
<dbReference type="InterPro" id="IPR028871">
    <property type="entry name" value="BlueCu_1_BS"/>
</dbReference>
<evidence type="ECO:0000313" key="8">
    <source>
        <dbReference type="Proteomes" id="UP000435036"/>
    </source>
</evidence>
<keyword evidence="8" id="KW-1185">Reference proteome</keyword>
<proteinExistence type="predicted"/>
<comment type="caution">
    <text evidence="7">The sequence shown here is derived from an EMBL/GenBank/DDBJ whole genome shotgun (WGS) entry which is preliminary data.</text>
</comment>
<protein>
    <recommendedName>
        <fullName evidence="6">Blue (type 1) copper domain-containing protein</fullName>
    </recommendedName>
</protein>
<evidence type="ECO:0000313" key="7">
    <source>
        <dbReference type="EMBL" id="MVZ63478.1"/>
    </source>
</evidence>
<evidence type="ECO:0000256" key="1">
    <source>
        <dbReference type="ARBA" id="ARBA00022448"/>
    </source>
</evidence>
<dbReference type="SUPFAM" id="SSF49503">
    <property type="entry name" value="Cupredoxins"/>
    <property type="match status" value="1"/>
</dbReference>
<feature type="region of interest" description="Disordered" evidence="5">
    <location>
        <begin position="160"/>
        <end position="184"/>
    </location>
</feature>
<feature type="domain" description="Blue (type 1) copper" evidence="6">
    <location>
        <begin position="42"/>
        <end position="151"/>
    </location>
</feature>
<dbReference type="PANTHER" id="PTHR38439:SF3">
    <property type="entry name" value="COPPER-RESISTANT CUPROPROTEIN COPI"/>
    <property type="match status" value="1"/>
</dbReference>
<dbReference type="EMBL" id="WSQA01000013">
    <property type="protein sequence ID" value="MVZ63478.1"/>
    <property type="molecule type" value="Genomic_DNA"/>
</dbReference>
<dbReference type="OrthoDB" id="9808161at2"/>
<evidence type="ECO:0000259" key="6">
    <source>
        <dbReference type="Pfam" id="PF00127"/>
    </source>
</evidence>
<dbReference type="PANTHER" id="PTHR38439">
    <property type="entry name" value="AURACYANIN-B"/>
    <property type="match status" value="1"/>
</dbReference>
<evidence type="ECO:0000256" key="4">
    <source>
        <dbReference type="ARBA" id="ARBA00023008"/>
    </source>
</evidence>
<dbReference type="InterPro" id="IPR008972">
    <property type="entry name" value="Cupredoxin"/>
</dbReference>
<dbReference type="Pfam" id="PF00127">
    <property type="entry name" value="Copper-bind"/>
    <property type="match status" value="1"/>
</dbReference>
<dbReference type="AlphaFoldDB" id="A0A6N8L5M5"/>
<dbReference type="Proteomes" id="UP000435036">
    <property type="component" value="Unassembled WGS sequence"/>
</dbReference>
<dbReference type="Gene3D" id="2.60.40.420">
    <property type="entry name" value="Cupredoxins - blue copper proteins"/>
    <property type="match status" value="1"/>
</dbReference>
<keyword evidence="1" id="KW-0813">Transport</keyword>
<keyword evidence="2" id="KW-0479">Metal-binding</keyword>
<evidence type="ECO:0000256" key="2">
    <source>
        <dbReference type="ARBA" id="ARBA00022723"/>
    </source>
</evidence>
<dbReference type="PROSITE" id="PS00196">
    <property type="entry name" value="COPPER_BLUE"/>
    <property type="match status" value="1"/>
</dbReference>
<keyword evidence="4" id="KW-0186">Copper</keyword>